<accession>A0A498KQ16</accession>
<protein>
    <submittedName>
        <fullName evidence="1">Uncharacterized protein</fullName>
    </submittedName>
</protein>
<dbReference type="InterPro" id="IPR032675">
    <property type="entry name" value="LRR_dom_sf"/>
</dbReference>
<dbReference type="Proteomes" id="UP000290289">
    <property type="component" value="Chromosome 1"/>
</dbReference>
<proteinExistence type="predicted"/>
<gene>
    <name evidence="1" type="ORF">DVH24_022678</name>
</gene>
<reference evidence="1 2" key="1">
    <citation type="submission" date="2018-10" db="EMBL/GenBank/DDBJ databases">
        <title>A high-quality apple genome assembly.</title>
        <authorList>
            <person name="Hu J."/>
        </authorList>
    </citation>
    <scope>NUCLEOTIDE SEQUENCE [LARGE SCALE GENOMIC DNA]</scope>
    <source>
        <strain evidence="2">cv. HFTH1</strain>
        <tissue evidence="1">Young leaf</tissue>
    </source>
</reference>
<keyword evidence="2" id="KW-1185">Reference proteome</keyword>
<dbReference type="EMBL" id="RDQH01000327">
    <property type="protein sequence ID" value="RXI08534.1"/>
    <property type="molecule type" value="Genomic_DNA"/>
</dbReference>
<evidence type="ECO:0000313" key="2">
    <source>
        <dbReference type="Proteomes" id="UP000290289"/>
    </source>
</evidence>
<organism evidence="1 2">
    <name type="scientific">Malus domestica</name>
    <name type="common">Apple</name>
    <name type="synonym">Pyrus malus</name>
    <dbReference type="NCBI Taxonomy" id="3750"/>
    <lineage>
        <taxon>Eukaryota</taxon>
        <taxon>Viridiplantae</taxon>
        <taxon>Streptophyta</taxon>
        <taxon>Embryophyta</taxon>
        <taxon>Tracheophyta</taxon>
        <taxon>Spermatophyta</taxon>
        <taxon>Magnoliopsida</taxon>
        <taxon>eudicotyledons</taxon>
        <taxon>Gunneridae</taxon>
        <taxon>Pentapetalae</taxon>
        <taxon>rosids</taxon>
        <taxon>fabids</taxon>
        <taxon>Rosales</taxon>
        <taxon>Rosaceae</taxon>
        <taxon>Amygdaloideae</taxon>
        <taxon>Maleae</taxon>
        <taxon>Malus</taxon>
    </lineage>
</organism>
<evidence type="ECO:0000313" key="1">
    <source>
        <dbReference type="EMBL" id="RXI08534.1"/>
    </source>
</evidence>
<dbReference type="SUPFAM" id="SSF52058">
    <property type="entry name" value="L domain-like"/>
    <property type="match status" value="1"/>
</dbReference>
<sequence>MQLARENIRTRPMDRWWTSWTATAFWGAPPGWRRTGRGKVDRVWRVGVVLGRLEQLPSWISNLQHLVRITIFWSRLRDSPLKALQNPPNLLELVLKINAYDGVQLHFEEGGFQKLRHLELMDMEGLNSLIIDNGVMPLLQEFHIEPSPQLKEVPSGIHRLRKLRYLAFFDMPKEFERHMDPNMDCNIGLLHIYKMSTLVTSSDQDGGVYETHALRDSNFSFW</sequence>
<name>A0A498KQ16_MALDO</name>
<dbReference type="AlphaFoldDB" id="A0A498KQ16"/>
<dbReference type="Gene3D" id="3.80.10.10">
    <property type="entry name" value="Ribonuclease Inhibitor"/>
    <property type="match status" value="1"/>
</dbReference>
<comment type="caution">
    <text evidence="1">The sequence shown here is derived from an EMBL/GenBank/DDBJ whole genome shotgun (WGS) entry which is preliminary data.</text>
</comment>